<dbReference type="GO" id="GO:0005789">
    <property type="term" value="C:endoplasmic reticulum membrane"/>
    <property type="evidence" value="ECO:0007669"/>
    <property type="project" value="UniProtKB-SubCell"/>
</dbReference>
<reference evidence="9 10" key="1">
    <citation type="journal article" date="2020" name="Nat. Food">
        <title>A phased Vanilla planifolia genome enables genetic improvement of flavour and production.</title>
        <authorList>
            <person name="Hasing T."/>
            <person name="Tang H."/>
            <person name="Brym M."/>
            <person name="Khazi F."/>
            <person name="Huang T."/>
            <person name="Chambers A.H."/>
        </authorList>
    </citation>
    <scope>NUCLEOTIDE SEQUENCE [LARGE SCALE GENOMIC DNA]</scope>
    <source>
        <tissue evidence="9">Leaf</tissue>
    </source>
</reference>
<comment type="caution">
    <text evidence="9">The sequence shown here is derived from an EMBL/GenBank/DDBJ whole genome shotgun (WGS) entry which is preliminary data.</text>
</comment>
<evidence type="ECO:0000256" key="6">
    <source>
        <dbReference type="ARBA" id="ARBA00023136"/>
    </source>
</evidence>
<keyword evidence="10" id="KW-1185">Reference proteome</keyword>
<evidence type="ECO:0000313" key="10">
    <source>
        <dbReference type="Proteomes" id="UP000636800"/>
    </source>
</evidence>
<keyword evidence="6 8" id="KW-0472">Membrane</keyword>
<feature type="region of interest" description="Disordered" evidence="7">
    <location>
        <begin position="1"/>
        <end position="35"/>
    </location>
</feature>
<dbReference type="PANTHER" id="PTHR10868">
    <property type="entry name" value="SIGMA 1-TYPE OPIOID RECEPTOR-RELATED"/>
    <property type="match status" value="1"/>
</dbReference>
<dbReference type="PANTHER" id="PTHR10868:SF1">
    <property type="entry name" value="SIGMA NON-OPIOID INTRACELLULAR RECEPTOR 1"/>
    <property type="match status" value="1"/>
</dbReference>
<evidence type="ECO:0000256" key="8">
    <source>
        <dbReference type="SAM" id="Phobius"/>
    </source>
</evidence>
<evidence type="ECO:0000256" key="1">
    <source>
        <dbReference type="ARBA" id="ARBA00004586"/>
    </source>
</evidence>
<proteinExistence type="inferred from homology"/>
<dbReference type="Pfam" id="PF04622">
    <property type="entry name" value="ERG2_Sigma1R"/>
    <property type="match status" value="1"/>
</dbReference>
<feature type="transmembrane region" description="Helical" evidence="8">
    <location>
        <begin position="147"/>
        <end position="168"/>
    </location>
</feature>
<dbReference type="OrthoDB" id="2418081at2759"/>
<accession>A0A835RAX5</accession>
<sequence>MKSSFMSSASSSSSRTPPTVAPPSSSVGGGRDWSEGRADNSCYFPGCRKDTNCKCEICIASIHATLDLIPTGSSATKLSTLTTAPKKPSLLRRRPPPAIEPATPPVGSDLRSPTTSLSLTPPLDSTAKSRPPAKENPFKMGRSSFRCLPTVVFLIGLFFLVAMDLGLLRGVSHGLHPRLTKEIVELFGQQACNQSVDLRGRLGILELKIGDISGGVSNCSSLGSNWEMNHNGVHFFQWRCIIYESMVEEVSIWGSPLPTSGLVSTGFSSRSLTLLSGKITEWGNEKMEATSRSGIGSSWTMKRWTSAVVVLERNTWVLEYQRRGFSDGWRLLPGLVDMLKVRSLKLLMMVKREPWRLLSFSYVCCDDFHLLKEEKNWIHPT</sequence>
<evidence type="ECO:0000256" key="2">
    <source>
        <dbReference type="ARBA" id="ARBA00007141"/>
    </source>
</evidence>
<gene>
    <name evidence="9" type="ORF">HPP92_009613</name>
</gene>
<name>A0A835RAX5_VANPL</name>
<keyword evidence="5 8" id="KW-1133">Transmembrane helix</keyword>
<protein>
    <submittedName>
        <fullName evidence="9">Uncharacterized protein</fullName>
    </submittedName>
</protein>
<feature type="compositionally biased region" description="Low complexity" evidence="7">
    <location>
        <begin position="79"/>
        <end position="88"/>
    </location>
</feature>
<dbReference type="EMBL" id="JADCNL010000004">
    <property type="protein sequence ID" value="KAG0485534.1"/>
    <property type="molecule type" value="Genomic_DNA"/>
</dbReference>
<evidence type="ECO:0000256" key="7">
    <source>
        <dbReference type="SAM" id="MobiDB-lite"/>
    </source>
</evidence>
<feature type="compositionally biased region" description="Low complexity" evidence="7">
    <location>
        <begin position="1"/>
        <end position="26"/>
    </location>
</feature>
<comment type="subcellular location">
    <subcellularLocation>
        <location evidence="1">Endoplasmic reticulum membrane</location>
    </subcellularLocation>
</comment>
<dbReference type="InterPro" id="IPR006716">
    <property type="entry name" value="ERG2_sigma1_rcpt-like"/>
</dbReference>
<keyword evidence="3 8" id="KW-0812">Transmembrane</keyword>
<feature type="region of interest" description="Disordered" evidence="7">
    <location>
        <begin position="79"/>
        <end position="136"/>
    </location>
</feature>
<evidence type="ECO:0000256" key="3">
    <source>
        <dbReference type="ARBA" id="ARBA00022692"/>
    </source>
</evidence>
<organism evidence="9 10">
    <name type="scientific">Vanilla planifolia</name>
    <name type="common">Vanilla</name>
    <dbReference type="NCBI Taxonomy" id="51239"/>
    <lineage>
        <taxon>Eukaryota</taxon>
        <taxon>Viridiplantae</taxon>
        <taxon>Streptophyta</taxon>
        <taxon>Embryophyta</taxon>
        <taxon>Tracheophyta</taxon>
        <taxon>Spermatophyta</taxon>
        <taxon>Magnoliopsida</taxon>
        <taxon>Liliopsida</taxon>
        <taxon>Asparagales</taxon>
        <taxon>Orchidaceae</taxon>
        <taxon>Vanilloideae</taxon>
        <taxon>Vanilleae</taxon>
        <taxon>Vanilla</taxon>
    </lineage>
</organism>
<dbReference type="Proteomes" id="UP000636800">
    <property type="component" value="Unassembled WGS sequence"/>
</dbReference>
<evidence type="ECO:0000256" key="4">
    <source>
        <dbReference type="ARBA" id="ARBA00022824"/>
    </source>
</evidence>
<keyword evidence="4" id="KW-0256">Endoplasmic reticulum</keyword>
<dbReference type="AlphaFoldDB" id="A0A835RAX5"/>
<feature type="compositionally biased region" description="Low complexity" evidence="7">
    <location>
        <begin position="108"/>
        <end position="126"/>
    </location>
</feature>
<evidence type="ECO:0000313" key="9">
    <source>
        <dbReference type="EMBL" id="KAG0485534.1"/>
    </source>
</evidence>
<evidence type="ECO:0000256" key="5">
    <source>
        <dbReference type="ARBA" id="ARBA00022989"/>
    </source>
</evidence>
<comment type="similarity">
    <text evidence="2">Belongs to the ERG2 family.</text>
</comment>